<feature type="non-terminal residue" evidence="7">
    <location>
        <position position="1"/>
    </location>
</feature>
<evidence type="ECO:0000256" key="4">
    <source>
        <dbReference type="ARBA" id="ARBA00023157"/>
    </source>
</evidence>
<evidence type="ECO:0000256" key="1">
    <source>
        <dbReference type="ARBA" id="ARBA00022572"/>
    </source>
</evidence>
<protein>
    <submittedName>
        <fullName evidence="7">PLMN protein</fullName>
    </submittedName>
</protein>
<dbReference type="Gene3D" id="2.40.20.10">
    <property type="entry name" value="Plasminogen Kringle 4"/>
    <property type="match status" value="4"/>
</dbReference>
<feature type="disulfide bond" evidence="5">
    <location>
        <begin position="140"/>
        <end position="217"/>
    </location>
</feature>
<evidence type="ECO:0000313" key="7">
    <source>
        <dbReference type="EMBL" id="NXG28030.1"/>
    </source>
</evidence>
<gene>
    <name evidence="7" type="primary">Plg_1</name>
    <name evidence="7" type="ORF">DRONOV_R05808</name>
</gene>
<dbReference type="PROSITE" id="PS50070">
    <property type="entry name" value="KRINGLE_2"/>
    <property type="match status" value="4"/>
</dbReference>
<dbReference type="Pfam" id="PF00051">
    <property type="entry name" value="Kringle"/>
    <property type="match status" value="4"/>
</dbReference>
<evidence type="ECO:0000259" key="6">
    <source>
        <dbReference type="PROSITE" id="PS50070"/>
    </source>
</evidence>
<keyword evidence="1 5" id="KW-0420">Kringle</keyword>
<dbReference type="Proteomes" id="UP000543287">
    <property type="component" value="Unassembled WGS sequence"/>
</dbReference>
<accession>A0A7K9ALG7</accession>
<feature type="non-terminal residue" evidence="7">
    <location>
        <position position="333"/>
    </location>
</feature>
<feature type="disulfide bond" evidence="5">
    <location>
        <begin position="50"/>
        <end position="127"/>
    </location>
</feature>
<dbReference type="FunFam" id="2.40.20.10:FF:000004">
    <property type="entry name" value="Hepatocyte growth factor"/>
    <property type="match status" value="1"/>
</dbReference>
<feature type="disulfide bond" evidence="5">
    <location>
        <begin position="299"/>
        <end position="322"/>
    </location>
</feature>
<evidence type="ECO:0000256" key="5">
    <source>
        <dbReference type="PROSITE-ProRule" id="PRU00121"/>
    </source>
</evidence>
<feature type="disulfide bond" evidence="5">
    <location>
        <begin position="189"/>
        <end position="212"/>
    </location>
</feature>
<dbReference type="PANTHER" id="PTHR24261:SF13">
    <property type="entry name" value="PLASMINOGEN"/>
    <property type="match status" value="1"/>
</dbReference>
<feature type="domain" description="Kringle" evidence="6">
    <location>
        <begin position="1"/>
        <end position="46"/>
    </location>
</feature>
<dbReference type="PANTHER" id="PTHR24261">
    <property type="entry name" value="PLASMINOGEN-RELATED"/>
    <property type="match status" value="1"/>
</dbReference>
<dbReference type="AlphaFoldDB" id="A0A7K9ALG7"/>
<dbReference type="CDD" id="cd00108">
    <property type="entry name" value="KR"/>
    <property type="match status" value="3"/>
</dbReference>
<dbReference type="SUPFAM" id="SSF57440">
    <property type="entry name" value="Kringle-like"/>
    <property type="match status" value="4"/>
</dbReference>
<keyword evidence="3" id="KW-0677">Repeat</keyword>
<dbReference type="SMART" id="SM00130">
    <property type="entry name" value="KR"/>
    <property type="match status" value="4"/>
</dbReference>
<keyword evidence="2" id="KW-0732">Signal</keyword>
<dbReference type="PROSITE" id="PS00021">
    <property type="entry name" value="KRINGLE_1"/>
    <property type="match status" value="3"/>
</dbReference>
<sequence>SFTSENFPHVGLEENYCRNPNGNENGPWCFTTDPATRLDYCSISECEVECMQCNGEDYHGKVSRIESGIECQHWDAQEPHMHGYTLENFPEKDLKMNFCHNPDGELQPWCFTTSPTKLWEYCDVSCCTKPPPTSGLGQWCLSGNGNDYHGRIAITESGNTFQYWSTQFPCKHRQTPENNPCKGFAKNYCRNADGKKRPWCYTNSNTTQWQYCSIPQCPQTASQITGKVKGDDMPRQSASPEECYQERGLDYHGTASFTTMGKKCQAWNSMLPHRHNRTASNFPKAYVYFAFLDLRENYCQNLDNDISPWCYTTVPTVRWEYCNLQKCDYGGHL</sequence>
<dbReference type="InterPro" id="IPR018056">
    <property type="entry name" value="Kringle_CS"/>
</dbReference>
<feature type="disulfide bond" evidence="5">
    <location>
        <begin position="99"/>
        <end position="122"/>
    </location>
</feature>
<name>A0A7K9ALG7_DRONO</name>
<feature type="disulfide bond" evidence="5">
    <location>
        <begin position="71"/>
        <end position="110"/>
    </location>
</feature>
<comment type="caution">
    <text evidence="5">Lacks conserved residue(s) required for the propagation of feature annotation.</text>
</comment>
<evidence type="ECO:0000256" key="3">
    <source>
        <dbReference type="ARBA" id="ARBA00022737"/>
    </source>
</evidence>
<dbReference type="EMBL" id="VWZH01000011">
    <property type="protein sequence ID" value="NXG28030.1"/>
    <property type="molecule type" value="Genomic_DNA"/>
</dbReference>
<reference evidence="7 8" key="1">
    <citation type="submission" date="2019-09" db="EMBL/GenBank/DDBJ databases">
        <title>Bird 10,000 Genomes (B10K) Project - Family phase.</title>
        <authorList>
            <person name="Zhang G."/>
        </authorList>
    </citation>
    <scope>NUCLEOTIDE SEQUENCE [LARGE SCALE GENOMIC DNA]</scope>
    <source>
        <strain evidence="7">B10K-LSUMZ-23963</strain>
        <tissue evidence="7">Muscle</tissue>
    </source>
</reference>
<evidence type="ECO:0000256" key="2">
    <source>
        <dbReference type="ARBA" id="ARBA00022729"/>
    </source>
</evidence>
<comment type="caution">
    <text evidence="7">The sequence shown here is derived from an EMBL/GenBank/DDBJ whole genome shotgun (WGS) entry which is preliminary data.</text>
</comment>
<dbReference type="InterPro" id="IPR000001">
    <property type="entry name" value="Kringle"/>
</dbReference>
<evidence type="ECO:0000313" key="8">
    <source>
        <dbReference type="Proteomes" id="UP000543287"/>
    </source>
</evidence>
<dbReference type="PRINTS" id="PR00018">
    <property type="entry name" value="KRINGLE"/>
</dbReference>
<dbReference type="InterPro" id="IPR038178">
    <property type="entry name" value="Kringle_sf"/>
</dbReference>
<dbReference type="InterPro" id="IPR013806">
    <property type="entry name" value="Kringle-like"/>
</dbReference>
<organism evidence="7 8">
    <name type="scientific">Dromaius novaehollandiae</name>
    <name type="common">Emu</name>
    <dbReference type="NCBI Taxonomy" id="8790"/>
    <lineage>
        <taxon>Eukaryota</taxon>
        <taxon>Metazoa</taxon>
        <taxon>Chordata</taxon>
        <taxon>Craniata</taxon>
        <taxon>Vertebrata</taxon>
        <taxon>Euteleostomi</taxon>
        <taxon>Archelosauria</taxon>
        <taxon>Archosauria</taxon>
        <taxon>Dinosauria</taxon>
        <taxon>Saurischia</taxon>
        <taxon>Theropoda</taxon>
        <taxon>Coelurosauria</taxon>
        <taxon>Aves</taxon>
        <taxon>Palaeognathae</taxon>
        <taxon>Casuariiformes</taxon>
        <taxon>Dromaiidae</taxon>
        <taxon>Dromaius</taxon>
    </lineage>
</organism>
<feature type="domain" description="Kringle" evidence="6">
    <location>
        <begin position="139"/>
        <end position="217"/>
    </location>
</feature>
<keyword evidence="4 5" id="KW-1015">Disulfide bond</keyword>
<feature type="domain" description="Kringle" evidence="6">
    <location>
        <begin position="49"/>
        <end position="127"/>
    </location>
</feature>
<proteinExistence type="predicted"/>
<feature type="domain" description="Kringle" evidence="6">
    <location>
        <begin position="242"/>
        <end position="327"/>
    </location>
</feature>
<dbReference type="InterPro" id="IPR050759">
    <property type="entry name" value="Serine_protease_kringle"/>
</dbReference>